<feature type="domain" description="Quinolinate phosphoribosyl transferase N-terminal" evidence="1">
    <location>
        <begin position="4"/>
        <end position="79"/>
    </location>
</feature>
<protein>
    <submittedName>
        <fullName evidence="2">Nicotinate-nucleotide diphosphorylase (Carboxylating)</fullName>
        <ecNumber evidence="2">2.4.2.19</ecNumber>
    </submittedName>
</protein>
<accession>A0A934KPK9</accession>
<proteinExistence type="predicted"/>
<dbReference type="AlphaFoldDB" id="A0A934KPK9"/>
<evidence type="ECO:0000313" key="2">
    <source>
        <dbReference type="EMBL" id="MBJ7883147.1"/>
    </source>
</evidence>
<reference evidence="2 3" key="1">
    <citation type="submission" date="2020-09" db="EMBL/GenBank/DDBJ databases">
        <title>Draft genome of Gelidibacter salicanalis PAMC21136.</title>
        <authorList>
            <person name="Park H."/>
        </authorList>
    </citation>
    <scope>NUCLEOTIDE SEQUENCE [LARGE SCALE GENOMIC DNA]</scope>
    <source>
        <strain evidence="2 3">PAMC21136</strain>
    </source>
</reference>
<dbReference type="Proteomes" id="UP000662373">
    <property type="component" value="Unassembled WGS sequence"/>
</dbReference>
<dbReference type="SUPFAM" id="SSF54675">
    <property type="entry name" value="Nicotinate/Quinolinate PRTase N-terminal domain-like"/>
    <property type="match status" value="1"/>
</dbReference>
<dbReference type="InterPro" id="IPR037128">
    <property type="entry name" value="Quinolinate_PRibosylTase_N_sf"/>
</dbReference>
<dbReference type="GO" id="GO:0034213">
    <property type="term" value="P:quinolinate catabolic process"/>
    <property type="evidence" value="ECO:0007669"/>
    <property type="project" value="TreeGrafter"/>
</dbReference>
<dbReference type="Gene3D" id="3.90.1170.20">
    <property type="entry name" value="Quinolinate phosphoribosyl transferase, N-terminal domain"/>
    <property type="match status" value="1"/>
</dbReference>
<dbReference type="Pfam" id="PF02749">
    <property type="entry name" value="QRPTase_N"/>
    <property type="match status" value="1"/>
</dbReference>
<dbReference type="InterPro" id="IPR027277">
    <property type="entry name" value="NadC/ModD"/>
</dbReference>
<dbReference type="GO" id="GO:0009435">
    <property type="term" value="P:NAD+ biosynthetic process"/>
    <property type="evidence" value="ECO:0007669"/>
    <property type="project" value="TreeGrafter"/>
</dbReference>
<evidence type="ECO:0000313" key="3">
    <source>
        <dbReference type="Proteomes" id="UP000662373"/>
    </source>
</evidence>
<comment type="caution">
    <text evidence="2">The sequence shown here is derived from an EMBL/GenBank/DDBJ whole genome shotgun (WGS) entry which is preliminary data.</text>
</comment>
<keyword evidence="2" id="KW-0328">Glycosyltransferase</keyword>
<dbReference type="InterPro" id="IPR022412">
    <property type="entry name" value="Quinolinate_PRibosylTrfase_N"/>
</dbReference>
<dbReference type="PANTHER" id="PTHR32179">
    <property type="entry name" value="NICOTINATE-NUCLEOTIDE PYROPHOSPHORYLASE [CARBOXYLATING]"/>
    <property type="match status" value="1"/>
</dbReference>
<feature type="non-terminal residue" evidence="2">
    <location>
        <position position="80"/>
    </location>
</feature>
<keyword evidence="3" id="KW-1185">Reference proteome</keyword>
<feature type="non-terminal residue" evidence="2">
    <location>
        <position position="1"/>
    </location>
</feature>
<name>A0A934KPK9_9FLAO</name>
<organism evidence="2 3">
    <name type="scientific">Gelidibacter salicanalis</name>
    <dbReference type="NCBI Taxonomy" id="291193"/>
    <lineage>
        <taxon>Bacteria</taxon>
        <taxon>Pseudomonadati</taxon>
        <taxon>Bacteroidota</taxon>
        <taxon>Flavobacteriia</taxon>
        <taxon>Flavobacteriales</taxon>
        <taxon>Flavobacteriaceae</taxon>
        <taxon>Gelidibacter</taxon>
    </lineage>
</organism>
<gene>
    <name evidence="2" type="ORF">JEM65_21220</name>
</gene>
<dbReference type="EMBL" id="JAEHJZ010000164">
    <property type="protein sequence ID" value="MBJ7883147.1"/>
    <property type="molecule type" value="Genomic_DNA"/>
</dbReference>
<dbReference type="GO" id="GO:0005737">
    <property type="term" value="C:cytoplasm"/>
    <property type="evidence" value="ECO:0007669"/>
    <property type="project" value="TreeGrafter"/>
</dbReference>
<evidence type="ECO:0000259" key="1">
    <source>
        <dbReference type="Pfam" id="PF02749"/>
    </source>
</evidence>
<keyword evidence="2" id="KW-0808">Transferase</keyword>
<sequence>GDGDHTSLSTIPQAANGKARLIVKDEGILAGVELAKHIFRVVDEGLSMEVFIEDGMQVKYGDIAFHVIGKDQSILTAERL</sequence>
<dbReference type="GO" id="GO:0004514">
    <property type="term" value="F:nicotinate-nucleotide diphosphorylase (carboxylating) activity"/>
    <property type="evidence" value="ECO:0007669"/>
    <property type="project" value="UniProtKB-EC"/>
</dbReference>
<dbReference type="PANTHER" id="PTHR32179:SF3">
    <property type="entry name" value="NICOTINATE-NUCLEOTIDE PYROPHOSPHORYLASE [CARBOXYLATING]"/>
    <property type="match status" value="1"/>
</dbReference>
<dbReference type="EC" id="2.4.2.19" evidence="2"/>